<name>A0A6H5HQX0_9HEMI</name>
<keyword evidence="2" id="KW-1185">Reference proteome</keyword>
<evidence type="ECO:0000313" key="1">
    <source>
        <dbReference type="EMBL" id="CAB0019253.1"/>
    </source>
</evidence>
<dbReference type="SUPFAM" id="SSF50475">
    <property type="entry name" value="FMN-binding split barrel"/>
    <property type="match status" value="1"/>
</dbReference>
<dbReference type="InterPro" id="IPR012349">
    <property type="entry name" value="Split_barrel_FMN-bd"/>
</dbReference>
<dbReference type="OrthoDB" id="303614at2759"/>
<organism evidence="1 2">
    <name type="scientific">Nesidiocoris tenuis</name>
    <dbReference type="NCBI Taxonomy" id="355587"/>
    <lineage>
        <taxon>Eukaryota</taxon>
        <taxon>Metazoa</taxon>
        <taxon>Ecdysozoa</taxon>
        <taxon>Arthropoda</taxon>
        <taxon>Hexapoda</taxon>
        <taxon>Insecta</taxon>
        <taxon>Pterygota</taxon>
        <taxon>Neoptera</taxon>
        <taxon>Paraneoptera</taxon>
        <taxon>Hemiptera</taxon>
        <taxon>Heteroptera</taxon>
        <taxon>Panheteroptera</taxon>
        <taxon>Cimicomorpha</taxon>
        <taxon>Miridae</taxon>
        <taxon>Dicyphina</taxon>
        <taxon>Nesidiocoris</taxon>
    </lineage>
</organism>
<dbReference type="Proteomes" id="UP000479000">
    <property type="component" value="Unassembled WGS sequence"/>
</dbReference>
<gene>
    <name evidence="1" type="ORF">NTEN_LOCUS22965</name>
</gene>
<proteinExistence type="predicted"/>
<dbReference type="Gene3D" id="2.30.110.10">
    <property type="entry name" value="Electron Transport, Fmn-binding Protein, Chain A"/>
    <property type="match status" value="1"/>
</dbReference>
<sequence>MRMIKMLKLTLFSHCTQREGKVSSRNLILRRLDDDGFVLMTDNRSKKAREMVKQIWHDTSRFGWKELSKSCRTITGRNSTKRNLFSAKFGLTYVTRVPQSSGMLSRNITTNYFKGGKKELSSSTNQTMWSALLCIHEKLRLNLRQKHWKKKKKTYLEAQFGQK</sequence>
<dbReference type="EMBL" id="CADCXU010033924">
    <property type="protein sequence ID" value="CAB0019253.1"/>
    <property type="molecule type" value="Genomic_DNA"/>
</dbReference>
<evidence type="ECO:0000313" key="2">
    <source>
        <dbReference type="Proteomes" id="UP000479000"/>
    </source>
</evidence>
<accession>A0A6H5HQX0</accession>
<reference evidence="1 2" key="1">
    <citation type="submission" date="2020-02" db="EMBL/GenBank/DDBJ databases">
        <authorList>
            <person name="Ferguson B K."/>
        </authorList>
    </citation>
    <scope>NUCLEOTIDE SEQUENCE [LARGE SCALE GENOMIC DNA]</scope>
</reference>
<protein>
    <submittedName>
        <fullName evidence="1">Uncharacterized protein</fullName>
    </submittedName>
</protein>
<dbReference type="AlphaFoldDB" id="A0A6H5HQX0"/>